<dbReference type="GO" id="GO:0016787">
    <property type="term" value="F:hydrolase activity"/>
    <property type="evidence" value="ECO:0007669"/>
    <property type="project" value="InterPro"/>
</dbReference>
<keyword evidence="8" id="KW-1185">Reference proteome</keyword>
<evidence type="ECO:0000313" key="7">
    <source>
        <dbReference type="EMBL" id="QFU75947.1"/>
    </source>
</evidence>
<reference evidence="7 8" key="1">
    <citation type="submission" date="2019-02" db="EMBL/GenBank/DDBJ databases">
        <authorList>
            <person name="Li S.-H."/>
        </authorList>
    </citation>
    <scope>NUCLEOTIDE SEQUENCE [LARGE SCALE GENOMIC DNA]</scope>
    <source>
        <strain evidence="7 8">IMCC14385</strain>
    </source>
</reference>
<dbReference type="SUPFAM" id="SSF46626">
    <property type="entry name" value="Cytochrome c"/>
    <property type="match status" value="1"/>
</dbReference>
<dbReference type="InterPro" id="IPR055557">
    <property type="entry name" value="DUF7133"/>
</dbReference>
<sequence>MKKIILLLITLSVAGAWYLGVFEGESEPTMELEEGYSWLYDGNSLDGWRKIGGDATFQAEGVDIVGRNGPGANTFLRTEKSYGDFNLRMQMRWDEPGNSGVMFRGKQREEDGRVYGYQYELDASERAWSGGIYDEARRGWLASLEINEEARKAIKLDGWNDIEIEARGGKLQTWINGVVAADIVDGFDDTGFVALQVHSGGKGIMRWRFIRIKEMDPVALAQDALTSQDWIASDITGLTIEGDTVIGSPAGENPVLESRRRFHDVRVSFDIPVCDTPTRIRMRYDSGEMAGTESYAEVLLYRGRAEGKLVTPDEVIEAEAVGLAERDTYTFTGVTVGDGATLSIDETDVLRVRSGMMANRGKLQITPAACGEQFALNKIGLTSLRENREEVSFYKTLDNAPAPVLSPAEALESFRIAPGFKIELVAAEPMVEDPVAMAWDEFGRLYVVELRGYMPDAYGTGRNEPVGQVVRLTDDNGDGLMDRSEVVLGGLVNPRAVAVVNDGVLIGVPPDLLLCEVADEAACSPTRVGPYADSKDEVNVEHRENRLLPGLDNWLYNSKSARRMRLKDGQFESAEGITRGQWGIAKDDVGRLYYNHNSTWVQTDFFQADQIAVPGVDAVYAGVGVTLVDPPEVHSVRVNPGVNRAYLEGTLREDGRLNVATGASGIAIYRGDQFPAEYKGHAFVPESAGNVVAHISIDSDGIEISGEKQLYADEQWGQRDFLGSTDERFRPVDAANGPDGALYVIDMYRGIIQDEHFLTDELREQILQRQLERPIGMGRIWRISYEENETATAIKPGDADAQTLIAYLSHPNGWVRDTAQRLLLVSDATVTAGLAAVAKGDNTVAALHAIWTLQGRGELQPALLMEILALPDAHRRIQALRAAEGVLSGEQLIQASELLIDAEESVLLQLAFAMGQHSDSAEVRARLVELLDSKHAGLYLRQAVVRSVLGKELEFLQEVYAAGELGIEDDANAAALRDLTASAYRSIRGDLTSTEEPDAALLELLALAGSRSGSNSWQQVAMLAGFESMTLADGFVPANLAEAPPTFTDATISENDPLWEARLAGRLAFTWPGDEMALGIKPLSPEQLALMDKGRAYYPTCGNCHGKSGKGTPGLAPALSGVDWVTGPPEWLGRIILQGLSGPIEINGEQWDGVMPPHGHLKELDDETLAGLMTFLRRSWGNKASPVSPEEAAEIRSASSGRSKPWTATELQEVPFDRGFARFVGKYKLSFMTISISERKEGLYMSVPLRGEGVLTQDSETRFSGAAGGEVVKLEFEVDGDNPSPKFYLHYNGERLGFKRKE</sequence>
<dbReference type="PANTHER" id="PTHR33546">
    <property type="entry name" value="LARGE, MULTIFUNCTIONAL SECRETED PROTEIN-RELATED"/>
    <property type="match status" value="1"/>
</dbReference>
<dbReference type="PANTHER" id="PTHR33546:SF1">
    <property type="entry name" value="LARGE, MULTIFUNCTIONAL SECRETED PROTEIN"/>
    <property type="match status" value="1"/>
</dbReference>
<evidence type="ECO:0000256" key="3">
    <source>
        <dbReference type="ARBA" id="ARBA00023004"/>
    </source>
</evidence>
<proteinExistence type="predicted"/>
<evidence type="ECO:0000256" key="5">
    <source>
        <dbReference type="SAM" id="MobiDB-lite"/>
    </source>
</evidence>
<dbReference type="RefSeq" id="WP_152662053.1">
    <property type="nucleotide sequence ID" value="NZ_CP036422.1"/>
</dbReference>
<dbReference type="Pfam" id="PF23500">
    <property type="entry name" value="DUF7133"/>
    <property type="match status" value="1"/>
</dbReference>
<dbReference type="EMBL" id="CP036422">
    <property type="protein sequence ID" value="QFU75947.1"/>
    <property type="molecule type" value="Genomic_DNA"/>
</dbReference>
<dbReference type="Gene3D" id="1.25.10.10">
    <property type="entry name" value="Leucine-rich Repeat Variant"/>
    <property type="match status" value="1"/>
</dbReference>
<dbReference type="PROSITE" id="PS51007">
    <property type="entry name" value="CYTC"/>
    <property type="match status" value="1"/>
</dbReference>
<evidence type="ECO:0000256" key="4">
    <source>
        <dbReference type="PROSITE-ProRule" id="PRU00433"/>
    </source>
</evidence>
<feature type="region of interest" description="Disordered" evidence="5">
    <location>
        <begin position="1182"/>
        <end position="1203"/>
    </location>
</feature>
<dbReference type="Proteomes" id="UP000326287">
    <property type="component" value="Chromosome"/>
</dbReference>
<dbReference type="InterPro" id="IPR009056">
    <property type="entry name" value="Cyt_c-like_dom"/>
</dbReference>
<name>A0A5P9NJK4_9GAMM</name>
<dbReference type="InterPro" id="IPR011042">
    <property type="entry name" value="6-blade_b-propeller_TolB-like"/>
</dbReference>
<dbReference type="InterPro" id="IPR018247">
    <property type="entry name" value="EF_Hand_1_Ca_BS"/>
</dbReference>
<feature type="domain" description="Cytochrome c" evidence="6">
    <location>
        <begin position="1089"/>
        <end position="1180"/>
    </location>
</feature>
<dbReference type="Pfam" id="PF06439">
    <property type="entry name" value="3keto-disac_hyd"/>
    <property type="match status" value="1"/>
</dbReference>
<evidence type="ECO:0000256" key="1">
    <source>
        <dbReference type="ARBA" id="ARBA00022617"/>
    </source>
</evidence>
<gene>
    <name evidence="7" type="ORF">EY643_09890</name>
</gene>
<evidence type="ECO:0000259" key="6">
    <source>
        <dbReference type="PROSITE" id="PS51007"/>
    </source>
</evidence>
<dbReference type="InterPro" id="IPR036909">
    <property type="entry name" value="Cyt_c-like_dom_sf"/>
</dbReference>
<dbReference type="GO" id="GO:0009055">
    <property type="term" value="F:electron transfer activity"/>
    <property type="evidence" value="ECO:0007669"/>
    <property type="project" value="InterPro"/>
</dbReference>
<dbReference type="KEGG" id="halc:EY643_09890"/>
<dbReference type="Gene3D" id="2.60.120.560">
    <property type="entry name" value="Exo-inulinase, domain 1"/>
    <property type="match status" value="1"/>
</dbReference>
<keyword evidence="2 4" id="KW-0479">Metal-binding</keyword>
<accession>A0A5P9NJK4</accession>
<dbReference type="Gene3D" id="1.10.760.10">
    <property type="entry name" value="Cytochrome c-like domain"/>
    <property type="match status" value="1"/>
</dbReference>
<dbReference type="OrthoDB" id="174301at2"/>
<dbReference type="InterPro" id="IPR011989">
    <property type="entry name" value="ARM-like"/>
</dbReference>
<keyword evidence="3 4" id="KW-0408">Iron</keyword>
<organism evidence="7 8">
    <name type="scientific">Halioglobus maricola</name>
    <dbReference type="NCBI Taxonomy" id="2601894"/>
    <lineage>
        <taxon>Bacteria</taxon>
        <taxon>Pseudomonadati</taxon>
        <taxon>Pseudomonadota</taxon>
        <taxon>Gammaproteobacteria</taxon>
        <taxon>Cellvibrionales</taxon>
        <taxon>Halieaceae</taxon>
        <taxon>Halioglobus</taxon>
    </lineage>
</organism>
<keyword evidence="1 4" id="KW-0349">Heme</keyword>
<dbReference type="SUPFAM" id="SSF101898">
    <property type="entry name" value="NHL repeat"/>
    <property type="match status" value="1"/>
</dbReference>
<evidence type="ECO:0000313" key="8">
    <source>
        <dbReference type="Proteomes" id="UP000326287"/>
    </source>
</evidence>
<dbReference type="GO" id="GO:0046872">
    <property type="term" value="F:metal ion binding"/>
    <property type="evidence" value="ECO:0007669"/>
    <property type="project" value="UniProtKB-KW"/>
</dbReference>
<dbReference type="GO" id="GO:0020037">
    <property type="term" value="F:heme binding"/>
    <property type="evidence" value="ECO:0007669"/>
    <property type="project" value="InterPro"/>
</dbReference>
<dbReference type="InterPro" id="IPR010496">
    <property type="entry name" value="AL/BT2_dom"/>
</dbReference>
<dbReference type="PROSITE" id="PS00018">
    <property type="entry name" value="EF_HAND_1"/>
    <property type="match status" value="1"/>
</dbReference>
<dbReference type="Gene3D" id="2.120.10.30">
    <property type="entry name" value="TolB, C-terminal domain"/>
    <property type="match status" value="1"/>
</dbReference>
<protein>
    <submittedName>
        <fullName evidence="7">DUF1080 domain-containing protein</fullName>
    </submittedName>
</protein>
<evidence type="ECO:0000256" key="2">
    <source>
        <dbReference type="ARBA" id="ARBA00022723"/>
    </source>
</evidence>